<protein>
    <submittedName>
        <fullName evidence="1">Uncharacterized protein</fullName>
    </submittedName>
</protein>
<reference evidence="1" key="2">
    <citation type="journal article" date="2015" name="Data Brief">
        <title>Shoot transcriptome of the giant reed, Arundo donax.</title>
        <authorList>
            <person name="Barrero R.A."/>
            <person name="Guerrero F.D."/>
            <person name="Moolhuijzen P."/>
            <person name="Goolsby J.A."/>
            <person name="Tidwell J."/>
            <person name="Bellgard S.E."/>
            <person name="Bellgard M.I."/>
        </authorList>
    </citation>
    <scope>NUCLEOTIDE SEQUENCE</scope>
    <source>
        <tissue evidence="1">Shoot tissue taken approximately 20 cm above the soil surface</tissue>
    </source>
</reference>
<dbReference type="EMBL" id="GBRH01169000">
    <property type="protein sequence ID" value="JAE28896.1"/>
    <property type="molecule type" value="Transcribed_RNA"/>
</dbReference>
<evidence type="ECO:0000313" key="1">
    <source>
        <dbReference type="EMBL" id="JAE28896.1"/>
    </source>
</evidence>
<organism evidence="1">
    <name type="scientific">Arundo donax</name>
    <name type="common">Giant reed</name>
    <name type="synonym">Donax arundinaceus</name>
    <dbReference type="NCBI Taxonomy" id="35708"/>
    <lineage>
        <taxon>Eukaryota</taxon>
        <taxon>Viridiplantae</taxon>
        <taxon>Streptophyta</taxon>
        <taxon>Embryophyta</taxon>
        <taxon>Tracheophyta</taxon>
        <taxon>Spermatophyta</taxon>
        <taxon>Magnoliopsida</taxon>
        <taxon>Liliopsida</taxon>
        <taxon>Poales</taxon>
        <taxon>Poaceae</taxon>
        <taxon>PACMAD clade</taxon>
        <taxon>Arundinoideae</taxon>
        <taxon>Arundineae</taxon>
        <taxon>Arundo</taxon>
    </lineage>
</organism>
<sequence>MDIAWSYLPSFTCAMPLESRKSKLMDFDDFEILVANNV</sequence>
<name>A0A0A9H235_ARUDO</name>
<reference evidence="1" key="1">
    <citation type="submission" date="2014-09" db="EMBL/GenBank/DDBJ databases">
        <authorList>
            <person name="Magalhaes I.L.F."/>
            <person name="Oliveira U."/>
            <person name="Santos F.R."/>
            <person name="Vidigal T.H.D.A."/>
            <person name="Brescovit A.D."/>
            <person name="Santos A.J."/>
        </authorList>
    </citation>
    <scope>NUCLEOTIDE SEQUENCE</scope>
    <source>
        <tissue evidence="1">Shoot tissue taken approximately 20 cm above the soil surface</tissue>
    </source>
</reference>
<accession>A0A0A9H235</accession>
<dbReference type="AlphaFoldDB" id="A0A0A9H235"/>
<proteinExistence type="predicted"/>